<accession>A0AAW8YHW5</accession>
<gene>
    <name evidence="2" type="ORF">R0G89_05275</name>
</gene>
<evidence type="ECO:0000313" key="3">
    <source>
        <dbReference type="Proteomes" id="UP001280897"/>
    </source>
</evidence>
<keyword evidence="1" id="KW-0812">Transmembrane</keyword>
<keyword evidence="1" id="KW-0472">Membrane</keyword>
<dbReference type="AlphaFoldDB" id="A0AAW8YHW5"/>
<comment type="caution">
    <text evidence="2">The sequence shown here is derived from an EMBL/GenBank/DDBJ whole genome shotgun (WGS) entry which is preliminary data.</text>
</comment>
<feature type="transmembrane region" description="Helical" evidence="1">
    <location>
        <begin position="15"/>
        <end position="32"/>
    </location>
</feature>
<dbReference type="Proteomes" id="UP001280897">
    <property type="component" value="Unassembled WGS sequence"/>
</dbReference>
<reference evidence="2" key="2">
    <citation type="submission" date="2023-10" db="EMBL/GenBank/DDBJ databases">
        <authorList>
            <person name="Khurajog B."/>
        </authorList>
    </citation>
    <scope>NUCLEOTIDE SEQUENCE</scope>
    <source>
        <strain evidence="2">BF9</strain>
    </source>
</reference>
<keyword evidence="1" id="KW-1133">Transmembrane helix</keyword>
<organism evidence="2 3">
    <name type="scientific">Pediococcus acidilactici</name>
    <dbReference type="NCBI Taxonomy" id="1254"/>
    <lineage>
        <taxon>Bacteria</taxon>
        <taxon>Bacillati</taxon>
        <taxon>Bacillota</taxon>
        <taxon>Bacilli</taxon>
        <taxon>Lactobacillales</taxon>
        <taxon>Lactobacillaceae</taxon>
        <taxon>Pediococcus</taxon>
        <taxon>Pediococcus acidilactici group</taxon>
    </lineage>
</organism>
<evidence type="ECO:0000256" key="1">
    <source>
        <dbReference type="SAM" id="Phobius"/>
    </source>
</evidence>
<reference evidence="2" key="1">
    <citation type="journal article" date="2023" name="PeerJ">
        <title>Selection and evaluation of lactic acid bacteria from chicken feces in Thailand as potential probiotics.</title>
        <authorList>
            <person name="Khurajog B."/>
            <person name="Disastra Y."/>
            <person name="Lawwyne L.D."/>
            <person name="Sirichokchatchawan W."/>
            <person name="Niyomtham W."/>
            <person name="Yindee J."/>
            <person name="Hampson D.J."/>
            <person name="Prapasarakul N."/>
        </authorList>
    </citation>
    <scope>NUCLEOTIDE SEQUENCE</scope>
    <source>
        <strain evidence="2">BF9</strain>
    </source>
</reference>
<sequence length="147" mass="16618">MDKLKETLNGKNGKTIKLVGVIAIVLCVFFAFKTLNNPARDFNGHSYYVVTESEKPESYDDAKNDSEGYVRFHDDGTTSGFLASGDWKIKGHKLYIHFDSEEEESESESEDDSYYIDLSAKTKINGHVAYPEKSSTGETGEWWVQNK</sequence>
<evidence type="ECO:0000313" key="2">
    <source>
        <dbReference type="EMBL" id="MDV2621141.1"/>
    </source>
</evidence>
<protein>
    <submittedName>
        <fullName evidence="2">Uncharacterized protein</fullName>
    </submittedName>
</protein>
<proteinExistence type="predicted"/>
<name>A0AAW8YHW5_PEDAC</name>
<dbReference type="RefSeq" id="WP_008842010.1">
    <property type="nucleotide sequence ID" value="NZ_CP066046.1"/>
</dbReference>
<dbReference type="EMBL" id="JAWJAV010000003">
    <property type="protein sequence ID" value="MDV2621141.1"/>
    <property type="molecule type" value="Genomic_DNA"/>
</dbReference>